<name>A0AAV7LB41_PLEWA</name>
<reference evidence="1" key="1">
    <citation type="journal article" date="2022" name="bioRxiv">
        <title>Sequencing and chromosome-scale assembly of the giantPleurodeles waltlgenome.</title>
        <authorList>
            <person name="Brown T."/>
            <person name="Elewa A."/>
            <person name="Iarovenko S."/>
            <person name="Subramanian E."/>
            <person name="Araus A.J."/>
            <person name="Petzold A."/>
            <person name="Susuki M."/>
            <person name="Suzuki K.-i.T."/>
            <person name="Hayashi T."/>
            <person name="Toyoda A."/>
            <person name="Oliveira C."/>
            <person name="Osipova E."/>
            <person name="Leigh N.D."/>
            <person name="Simon A."/>
            <person name="Yun M.H."/>
        </authorList>
    </citation>
    <scope>NUCLEOTIDE SEQUENCE</scope>
    <source>
        <strain evidence="1">20211129_DDA</strain>
        <tissue evidence="1">Liver</tissue>
    </source>
</reference>
<organism evidence="1 2">
    <name type="scientific">Pleurodeles waltl</name>
    <name type="common">Iberian ribbed newt</name>
    <dbReference type="NCBI Taxonomy" id="8319"/>
    <lineage>
        <taxon>Eukaryota</taxon>
        <taxon>Metazoa</taxon>
        <taxon>Chordata</taxon>
        <taxon>Craniata</taxon>
        <taxon>Vertebrata</taxon>
        <taxon>Euteleostomi</taxon>
        <taxon>Amphibia</taxon>
        <taxon>Batrachia</taxon>
        <taxon>Caudata</taxon>
        <taxon>Salamandroidea</taxon>
        <taxon>Salamandridae</taxon>
        <taxon>Pleurodelinae</taxon>
        <taxon>Pleurodeles</taxon>
    </lineage>
</organism>
<protein>
    <submittedName>
        <fullName evidence="1">Uncharacterized protein</fullName>
    </submittedName>
</protein>
<sequence>MYGGLFELRMDGQVTAELSPSEEWEPAPSGLEPRPKLNRVAARCNALCPLHDLPASYDLHAVGFDLKKRCVYFGL</sequence>
<keyword evidence="2" id="KW-1185">Reference proteome</keyword>
<dbReference type="Proteomes" id="UP001066276">
    <property type="component" value="Chromosome 11"/>
</dbReference>
<gene>
    <name evidence="1" type="ORF">NDU88_000927</name>
</gene>
<accession>A0AAV7LB41</accession>
<comment type="caution">
    <text evidence="1">The sequence shown here is derived from an EMBL/GenBank/DDBJ whole genome shotgun (WGS) entry which is preliminary data.</text>
</comment>
<dbReference type="AlphaFoldDB" id="A0AAV7LB41"/>
<evidence type="ECO:0000313" key="1">
    <source>
        <dbReference type="EMBL" id="KAJ1087764.1"/>
    </source>
</evidence>
<dbReference type="EMBL" id="JANPWB010000015">
    <property type="protein sequence ID" value="KAJ1087764.1"/>
    <property type="molecule type" value="Genomic_DNA"/>
</dbReference>
<proteinExistence type="predicted"/>
<evidence type="ECO:0000313" key="2">
    <source>
        <dbReference type="Proteomes" id="UP001066276"/>
    </source>
</evidence>